<comment type="caution">
    <text evidence="6">The sequence shown here is derived from an EMBL/GenBank/DDBJ whole genome shotgun (WGS) entry which is preliminary data.</text>
</comment>
<keyword evidence="4" id="KW-0804">Transcription</keyword>
<reference evidence="6" key="1">
    <citation type="submission" date="2022-02" db="EMBL/GenBank/DDBJ databases">
        <title>Vibrio sp. nov., a new bacterium isolated from Bohai sea, China.</title>
        <authorList>
            <person name="Yuan Y."/>
        </authorList>
    </citation>
    <scope>NUCLEOTIDE SEQUENCE</scope>
    <source>
        <strain evidence="6">DBSS07</strain>
    </source>
</reference>
<sequence>MKISELCKQTGLSKDGIRHYEQLGLIYSERKPAGSRYYQDYADSSLLRIDMIQCGKSCGFTLKEIKTIFDSAASDEPSIAELRPFLIQKLEELDHKAQEIEKMKGMIKLNLAGLGCE</sequence>
<evidence type="ECO:0000256" key="3">
    <source>
        <dbReference type="ARBA" id="ARBA00023125"/>
    </source>
</evidence>
<evidence type="ECO:0000313" key="6">
    <source>
        <dbReference type="EMBL" id="MCW8333648.1"/>
    </source>
</evidence>
<organism evidence="6 7">
    <name type="scientific">Vibrio paucivorans</name>
    <dbReference type="NCBI Taxonomy" id="2829489"/>
    <lineage>
        <taxon>Bacteria</taxon>
        <taxon>Pseudomonadati</taxon>
        <taxon>Pseudomonadota</taxon>
        <taxon>Gammaproteobacteria</taxon>
        <taxon>Vibrionales</taxon>
        <taxon>Vibrionaceae</taxon>
        <taxon>Vibrio</taxon>
    </lineage>
</organism>
<gene>
    <name evidence="6" type="ORF">MD483_07410</name>
</gene>
<accession>A0A9X3CDE8</accession>
<protein>
    <submittedName>
        <fullName evidence="6">MerR family transcriptional regulator</fullName>
    </submittedName>
</protein>
<proteinExistence type="predicted"/>
<dbReference type="Pfam" id="PF13411">
    <property type="entry name" value="MerR_1"/>
    <property type="match status" value="1"/>
</dbReference>
<dbReference type="SUPFAM" id="SSF46955">
    <property type="entry name" value="Putative DNA-binding domain"/>
    <property type="match status" value="1"/>
</dbReference>
<dbReference type="Gene3D" id="1.10.1660.10">
    <property type="match status" value="1"/>
</dbReference>
<evidence type="ECO:0000313" key="7">
    <source>
        <dbReference type="Proteomes" id="UP001155586"/>
    </source>
</evidence>
<keyword evidence="2" id="KW-0805">Transcription regulation</keyword>
<feature type="domain" description="HTH merR-type" evidence="5">
    <location>
        <begin position="1"/>
        <end position="71"/>
    </location>
</feature>
<name>A0A9X3CDE8_9VIBR</name>
<dbReference type="PROSITE" id="PS50937">
    <property type="entry name" value="HTH_MERR_2"/>
    <property type="match status" value="1"/>
</dbReference>
<keyword evidence="1" id="KW-0678">Repressor</keyword>
<dbReference type="GO" id="GO:0003700">
    <property type="term" value="F:DNA-binding transcription factor activity"/>
    <property type="evidence" value="ECO:0007669"/>
    <property type="project" value="InterPro"/>
</dbReference>
<dbReference type="Proteomes" id="UP001155586">
    <property type="component" value="Unassembled WGS sequence"/>
</dbReference>
<dbReference type="SMART" id="SM00422">
    <property type="entry name" value="HTH_MERR"/>
    <property type="match status" value="1"/>
</dbReference>
<evidence type="ECO:0000256" key="4">
    <source>
        <dbReference type="ARBA" id="ARBA00023163"/>
    </source>
</evidence>
<dbReference type="PANTHER" id="PTHR30204">
    <property type="entry name" value="REDOX-CYCLING DRUG-SENSING TRANSCRIPTIONAL ACTIVATOR SOXR"/>
    <property type="match status" value="1"/>
</dbReference>
<keyword evidence="7" id="KW-1185">Reference proteome</keyword>
<evidence type="ECO:0000259" key="5">
    <source>
        <dbReference type="PROSITE" id="PS50937"/>
    </source>
</evidence>
<dbReference type="InterPro" id="IPR047057">
    <property type="entry name" value="MerR_fam"/>
</dbReference>
<dbReference type="InterPro" id="IPR000551">
    <property type="entry name" value="MerR-type_HTH_dom"/>
</dbReference>
<dbReference type="RefSeq" id="WP_265687152.1">
    <property type="nucleotide sequence ID" value="NZ_JAKRRX010000030.1"/>
</dbReference>
<dbReference type="PANTHER" id="PTHR30204:SF69">
    <property type="entry name" value="MERR-FAMILY TRANSCRIPTIONAL REGULATOR"/>
    <property type="match status" value="1"/>
</dbReference>
<dbReference type="AlphaFoldDB" id="A0A9X3CDE8"/>
<keyword evidence="3" id="KW-0238">DNA-binding</keyword>
<dbReference type="InterPro" id="IPR009061">
    <property type="entry name" value="DNA-bd_dom_put_sf"/>
</dbReference>
<evidence type="ECO:0000256" key="2">
    <source>
        <dbReference type="ARBA" id="ARBA00023015"/>
    </source>
</evidence>
<dbReference type="EMBL" id="JAKRRX010000030">
    <property type="protein sequence ID" value="MCW8333648.1"/>
    <property type="molecule type" value="Genomic_DNA"/>
</dbReference>
<evidence type="ECO:0000256" key="1">
    <source>
        <dbReference type="ARBA" id="ARBA00022491"/>
    </source>
</evidence>
<dbReference type="GO" id="GO:0003677">
    <property type="term" value="F:DNA binding"/>
    <property type="evidence" value="ECO:0007669"/>
    <property type="project" value="UniProtKB-KW"/>
</dbReference>